<protein>
    <submittedName>
        <fullName evidence="10">DUF320 domain-containing protein</fullName>
    </submittedName>
</protein>
<evidence type="ECO:0000256" key="8">
    <source>
        <dbReference type="SAM" id="SignalP"/>
    </source>
</evidence>
<dbReference type="Pfam" id="PF03777">
    <property type="entry name" value="ChpA-C"/>
    <property type="match status" value="1"/>
</dbReference>
<evidence type="ECO:0000256" key="7">
    <source>
        <dbReference type="PROSITE-ProRule" id="PRU01232"/>
    </source>
</evidence>
<keyword evidence="2" id="KW-0134">Cell wall</keyword>
<keyword evidence="3" id="KW-0964">Secreted</keyword>
<keyword evidence="11" id="KW-1185">Reference proteome</keyword>
<proteinExistence type="predicted"/>
<dbReference type="EMBL" id="CP045702">
    <property type="protein sequence ID" value="QNE74217.1"/>
    <property type="molecule type" value="Genomic_DNA"/>
</dbReference>
<reference evidence="11" key="1">
    <citation type="submission" date="2019-10" db="EMBL/GenBank/DDBJ databases">
        <title>Antimicrobial potential of Antarctic Bacteria.</title>
        <authorList>
            <person name="Benaud N."/>
            <person name="Edwards R.J."/>
            <person name="Ferrari B.C."/>
        </authorList>
    </citation>
    <scope>NUCLEOTIDE SEQUENCE [LARGE SCALE GENOMIC DNA]</scope>
    <source>
        <strain evidence="11">NBSH44</strain>
    </source>
</reference>
<name>A0A7G7BFV2_9ACTN</name>
<keyword evidence="4 8" id="KW-0732">Signal</keyword>
<evidence type="ECO:0000259" key="9">
    <source>
        <dbReference type="PROSITE" id="PS51884"/>
    </source>
</evidence>
<keyword evidence="6 7" id="KW-0034">Amyloid</keyword>
<evidence type="ECO:0000256" key="4">
    <source>
        <dbReference type="ARBA" id="ARBA00022729"/>
    </source>
</evidence>
<dbReference type="GO" id="GO:0007155">
    <property type="term" value="P:cell adhesion"/>
    <property type="evidence" value="ECO:0007669"/>
    <property type="project" value="UniProtKB-KW"/>
</dbReference>
<feature type="chain" id="PRO_5038865058" evidence="8">
    <location>
        <begin position="20"/>
        <end position="94"/>
    </location>
</feature>
<evidence type="ECO:0000256" key="5">
    <source>
        <dbReference type="ARBA" id="ARBA00022889"/>
    </source>
</evidence>
<evidence type="ECO:0000256" key="3">
    <source>
        <dbReference type="ARBA" id="ARBA00022525"/>
    </source>
</evidence>
<feature type="signal peptide" evidence="8">
    <location>
        <begin position="1"/>
        <end position="19"/>
    </location>
</feature>
<evidence type="ECO:0000313" key="11">
    <source>
        <dbReference type="Proteomes" id="UP000515307"/>
    </source>
</evidence>
<evidence type="ECO:0000256" key="1">
    <source>
        <dbReference type="ARBA" id="ARBA00004191"/>
    </source>
</evidence>
<evidence type="ECO:0000313" key="10">
    <source>
        <dbReference type="EMBL" id="QNE74217.1"/>
    </source>
</evidence>
<dbReference type="InterPro" id="IPR005528">
    <property type="entry name" value="ChpA-H"/>
</dbReference>
<comment type="subcellular location">
    <subcellularLocation>
        <location evidence="1">Secreted</location>
        <location evidence="1">Cell wall</location>
    </subcellularLocation>
</comment>
<keyword evidence="5" id="KW-0130">Cell adhesion</keyword>
<dbReference type="RefSeq" id="WP_185297777.1">
    <property type="nucleotide sequence ID" value="NZ_CP045702.1"/>
</dbReference>
<gene>
    <name evidence="10" type="ORF">F0344_06000</name>
</gene>
<dbReference type="AlphaFoldDB" id="A0A7G7BFV2"/>
<feature type="domain" description="Chaplin" evidence="9">
    <location>
        <begin position="38"/>
        <end position="78"/>
    </location>
</feature>
<dbReference type="PROSITE" id="PS51884">
    <property type="entry name" value="CHAPLIN"/>
    <property type="match status" value="1"/>
</dbReference>
<dbReference type="KEGG" id="sfiy:F0344_06000"/>
<sequence length="94" mass="8784">MSRISKAAAVMAGTGALIAGGAGVAAADAGAQGVAANSPGVLSGNLVQAPVHTPVNLCGNSVNVVGLLNPAFGNTCVNASGGGHEGPGDYGYGH</sequence>
<evidence type="ECO:0000256" key="6">
    <source>
        <dbReference type="ARBA" id="ARBA00023087"/>
    </source>
</evidence>
<accession>A0A7G7BFV2</accession>
<evidence type="ECO:0000256" key="2">
    <source>
        <dbReference type="ARBA" id="ARBA00022512"/>
    </source>
</evidence>
<organism evidence="10 11">
    <name type="scientific">Streptomyces finlayi</name>
    <dbReference type="NCBI Taxonomy" id="67296"/>
    <lineage>
        <taxon>Bacteria</taxon>
        <taxon>Bacillati</taxon>
        <taxon>Actinomycetota</taxon>
        <taxon>Actinomycetes</taxon>
        <taxon>Kitasatosporales</taxon>
        <taxon>Streptomycetaceae</taxon>
        <taxon>Streptomyces</taxon>
    </lineage>
</organism>
<dbReference type="Proteomes" id="UP000515307">
    <property type="component" value="Chromosome"/>
</dbReference>